<dbReference type="Pfam" id="PF01171">
    <property type="entry name" value="ATP_bind_3"/>
    <property type="match status" value="1"/>
</dbReference>
<dbReference type="InterPro" id="IPR001763">
    <property type="entry name" value="Rhodanese-like_dom"/>
</dbReference>
<organism evidence="2 3">
    <name type="scientific">Enterocloster alcoholdehydrogenati</name>
    <dbReference type="NCBI Taxonomy" id="2547410"/>
    <lineage>
        <taxon>Bacteria</taxon>
        <taxon>Bacillati</taxon>
        <taxon>Bacillota</taxon>
        <taxon>Clostridia</taxon>
        <taxon>Lachnospirales</taxon>
        <taxon>Lachnospiraceae</taxon>
        <taxon>Enterocloster</taxon>
    </lineage>
</organism>
<dbReference type="PROSITE" id="PS50206">
    <property type="entry name" value="RHODANESE_3"/>
    <property type="match status" value="1"/>
</dbReference>
<dbReference type="Proteomes" id="UP001600894">
    <property type="component" value="Unassembled WGS sequence"/>
</dbReference>
<dbReference type="Gene3D" id="3.40.250.10">
    <property type="entry name" value="Rhodanese-like domain"/>
    <property type="match status" value="1"/>
</dbReference>
<dbReference type="PANTHER" id="PTHR43686:SF1">
    <property type="entry name" value="AMINOTRAN_5 DOMAIN-CONTAINING PROTEIN"/>
    <property type="match status" value="1"/>
</dbReference>
<dbReference type="SUPFAM" id="SSF52402">
    <property type="entry name" value="Adenine nucleotide alpha hydrolases-like"/>
    <property type="match status" value="1"/>
</dbReference>
<reference evidence="2 3" key="1">
    <citation type="submission" date="2024-04" db="EMBL/GenBank/DDBJ databases">
        <title>Defined microbial consortia suppress multidrug-resistant proinflammatory Enterobacteriaceae via ecological control.</title>
        <authorList>
            <person name="Furuichi M."/>
            <person name="Kawaguchi T."/>
            <person name="Pust M."/>
            <person name="Yasuma K."/>
            <person name="Plichta D."/>
            <person name="Hasegawa N."/>
            <person name="Ohya T."/>
            <person name="Bhattarai S."/>
            <person name="Sasajima S."/>
            <person name="Aoto Y."/>
            <person name="Tuganbaev T."/>
            <person name="Yaginuma M."/>
            <person name="Ueda M."/>
            <person name="Okahashi N."/>
            <person name="Amafuji K."/>
            <person name="Kiridooshi Y."/>
            <person name="Sugita K."/>
            <person name="Strazar M."/>
            <person name="Skelly A."/>
            <person name="Suda W."/>
            <person name="Hattori M."/>
            <person name="Nakamoto N."/>
            <person name="Caballero S."/>
            <person name="Norman J."/>
            <person name="Olle B."/>
            <person name="Tanoue T."/>
            <person name="Arita M."/>
            <person name="Bucci V."/>
            <person name="Atarashi K."/>
            <person name="Xavier R."/>
            <person name="Honda K."/>
        </authorList>
    </citation>
    <scope>NUCLEOTIDE SEQUENCE [LARGE SCALE GENOMIC DNA]</scope>
    <source>
        <strain evidence="3">f13</strain>
    </source>
</reference>
<dbReference type="InterPro" id="IPR036873">
    <property type="entry name" value="Rhodanese-like_dom_sf"/>
</dbReference>
<dbReference type="PANTHER" id="PTHR43686">
    <property type="entry name" value="SULFURTRANSFERASE-RELATED"/>
    <property type="match status" value="1"/>
</dbReference>
<dbReference type="Pfam" id="PF00581">
    <property type="entry name" value="Rhodanese"/>
    <property type="match status" value="1"/>
</dbReference>
<dbReference type="InterPro" id="IPR011063">
    <property type="entry name" value="TilS/TtcA_N"/>
</dbReference>
<name>A0ABQ0ATW5_9FIRM</name>
<dbReference type="RefSeq" id="WP_176254978.1">
    <property type="nucleotide sequence ID" value="NZ_BAABXL010000001.1"/>
</dbReference>
<dbReference type="CDD" id="cd00158">
    <property type="entry name" value="RHOD"/>
    <property type="match status" value="1"/>
</dbReference>
<dbReference type="InterPro" id="IPR014729">
    <property type="entry name" value="Rossmann-like_a/b/a_fold"/>
</dbReference>
<comment type="caution">
    <text evidence="2">The sequence shown here is derived from an EMBL/GenBank/DDBJ whole genome shotgun (WGS) entry which is preliminary data.</text>
</comment>
<dbReference type="SUPFAM" id="SSF52821">
    <property type="entry name" value="Rhodanese/Cell cycle control phosphatase"/>
    <property type="match status" value="1"/>
</dbReference>
<keyword evidence="3" id="KW-1185">Reference proteome</keyword>
<evidence type="ECO:0000313" key="2">
    <source>
        <dbReference type="EMBL" id="GAA6267477.1"/>
    </source>
</evidence>
<feature type="domain" description="Rhodanese" evidence="1">
    <location>
        <begin position="14"/>
        <end position="101"/>
    </location>
</feature>
<gene>
    <name evidence="2" type="ORF">F130042H8_05370</name>
</gene>
<protein>
    <recommendedName>
        <fullName evidence="1">Rhodanese domain-containing protein</fullName>
    </recommendedName>
</protein>
<accession>A0ABQ0ATW5</accession>
<dbReference type="EMBL" id="BAABXL010000001">
    <property type="protein sequence ID" value="GAA6267477.1"/>
    <property type="molecule type" value="Genomic_DNA"/>
</dbReference>
<sequence>MQIEIQLSEIEEKIRNGYVLIDMRDEVSIQYGMIPGAVPLRMENLLQNAGQFRQHPGVIIYCTRGENSIYAAEELREENIPAYSLAGGYNAWLRERMQQEIDTNSVKKEEIERGIQKRWHKKLFSPFAKAVKTYDMLQDGDKIAVCISGGKDSMLMAKLFQELQKHKQKNFNLVFLVMDPGYSPENRRVIEHNAKLLGIPITIFESDIFDSVLGIEKSPCYICARMRRGHLYSKARELGCNKIALGHHYDDVIETILMGMLYGGQMQSMMPKLHSTNFEGMELIRPMYLIREDDIKAWRDANDLYFLQCACKFTDTCSSCQEDGQSNSKRLETKKLIAELKKTNPFIEGNIFKSVENVMLDTMIAYKQDGIRHHFLDEYDKKEKYTP</sequence>
<dbReference type="SMART" id="SM00450">
    <property type="entry name" value="RHOD"/>
    <property type="match status" value="1"/>
</dbReference>
<dbReference type="CDD" id="cd24138">
    <property type="entry name" value="TtcA-like"/>
    <property type="match status" value="1"/>
</dbReference>
<evidence type="ECO:0000259" key="1">
    <source>
        <dbReference type="PROSITE" id="PS50206"/>
    </source>
</evidence>
<evidence type="ECO:0000313" key="3">
    <source>
        <dbReference type="Proteomes" id="UP001600894"/>
    </source>
</evidence>
<dbReference type="Gene3D" id="3.40.50.620">
    <property type="entry name" value="HUPs"/>
    <property type="match status" value="1"/>
</dbReference>
<proteinExistence type="predicted"/>